<gene>
    <name evidence="3" type="ORF">ACFPJA_17750</name>
</gene>
<protein>
    <submittedName>
        <fullName evidence="3">Uncharacterized protein</fullName>
    </submittedName>
</protein>
<dbReference type="EMBL" id="JBHSKV010000024">
    <property type="protein sequence ID" value="MFC5136550.1"/>
    <property type="molecule type" value="Genomic_DNA"/>
</dbReference>
<name>A0ABD5QWV6_9EURY</name>
<evidence type="ECO:0000256" key="1">
    <source>
        <dbReference type="SAM" id="MobiDB-lite"/>
    </source>
</evidence>
<dbReference type="AlphaFoldDB" id="A0ABD5QWV6"/>
<keyword evidence="4" id="KW-1185">Reference proteome</keyword>
<sequence length="130" mass="14529">MTDHSESIHSQQSGHPAEHIESDERTRSLTWLARVAGVTLSTVSLGFVLLLLVVIESGGELTLITRPFLMQVVLTLPYLIGFLTVGTTAGAVLAWWHRYWSRRVRIHHTLLAVLGLGFSWQLVRLGFITL</sequence>
<evidence type="ECO:0000313" key="3">
    <source>
        <dbReference type="EMBL" id="MFC5136550.1"/>
    </source>
</evidence>
<evidence type="ECO:0000256" key="2">
    <source>
        <dbReference type="SAM" id="Phobius"/>
    </source>
</evidence>
<keyword evidence="2" id="KW-1133">Transmembrane helix</keyword>
<keyword evidence="2" id="KW-0472">Membrane</keyword>
<dbReference type="Proteomes" id="UP001596145">
    <property type="component" value="Unassembled WGS sequence"/>
</dbReference>
<keyword evidence="2" id="KW-0812">Transmembrane</keyword>
<proteinExistence type="predicted"/>
<comment type="caution">
    <text evidence="3">The sequence shown here is derived from an EMBL/GenBank/DDBJ whole genome shotgun (WGS) entry which is preliminary data.</text>
</comment>
<reference evidence="3 4" key="1">
    <citation type="journal article" date="2019" name="Int. J. Syst. Evol. Microbiol.">
        <title>The Global Catalogue of Microorganisms (GCM) 10K type strain sequencing project: providing services to taxonomists for standard genome sequencing and annotation.</title>
        <authorList>
            <consortium name="The Broad Institute Genomics Platform"/>
            <consortium name="The Broad Institute Genome Sequencing Center for Infectious Disease"/>
            <person name="Wu L."/>
            <person name="Ma J."/>
        </authorList>
    </citation>
    <scope>NUCLEOTIDE SEQUENCE [LARGE SCALE GENOMIC DNA]</scope>
    <source>
        <strain evidence="3 4">CGMCC 1.16026</strain>
    </source>
</reference>
<feature type="transmembrane region" description="Helical" evidence="2">
    <location>
        <begin position="108"/>
        <end position="127"/>
    </location>
</feature>
<dbReference type="RefSeq" id="WP_122104808.1">
    <property type="nucleotide sequence ID" value="NZ_JBHSKV010000024.1"/>
</dbReference>
<organism evidence="3 4">
    <name type="scientific">Halorubrum glutamatedens</name>
    <dbReference type="NCBI Taxonomy" id="2707018"/>
    <lineage>
        <taxon>Archaea</taxon>
        <taxon>Methanobacteriati</taxon>
        <taxon>Methanobacteriota</taxon>
        <taxon>Stenosarchaea group</taxon>
        <taxon>Halobacteria</taxon>
        <taxon>Halobacteriales</taxon>
        <taxon>Haloferacaceae</taxon>
        <taxon>Halorubrum</taxon>
    </lineage>
</organism>
<feature type="transmembrane region" description="Helical" evidence="2">
    <location>
        <begin position="31"/>
        <end position="55"/>
    </location>
</feature>
<feature type="transmembrane region" description="Helical" evidence="2">
    <location>
        <begin position="75"/>
        <end position="96"/>
    </location>
</feature>
<accession>A0ABD5QWV6</accession>
<evidence type="ECO:0000313" key="4">
    <source>
        <dbReference type="Proteomes" id="UP001596145"/>
    </source>
</evidence>
<feature type="region of interest" description="Disordered" evidence="1">
    <location>
        <begin position="1"/>
        <end position="22"/>
    </location>
</feature>